<evidence type="ECO:0000313" key="1">
    <source>
        <dbReference type="EMBL" id="QNM84773.1"/>
    </source>
</evidence>
<evidence type="ECO:0000313" key="2">
    <source>
        <dbReference type="Proteomes" id="UP000515808"/>
    </source>
</evidence>
<reference evidence="1 2" key="1">
    <citation type="submission" date="2020-08" db="EMBL/GenBank/DDBJ databases">
        <title>Polaribacter sp. L12M9 isolated from gut of the Korean scallop.</title>
        <authorList>
            <person name="Jeong Y.S."/>
        </authorList>
    </citation>
    <scope>NUCLEOTIDE SEQUENCE [LARGE SCALE GENOMIC DNA]</scope>
    <source>
        <strain evidence="1 2">L12M9</strain>
    </source>
</reference>
<proteinExistence type="predicted"/>
<protein>
    <submittedName>
        <fullName evidence="1">Uncharacterized protein</fullName>
    </submittedName>
</protein>
<sequence length="348" mass="40280">MLHKTGILSADWTISTKEKEGEYITTFESPTLFIDNIYTSMQGPHTNEKFKLNEKEDQLYWVTKFKGTANSKFNSNDFICHMNLFHSNEEHFARLGFEERINLQDSRLITLTDGTLLLEFPEGFAYPIYSNEKMFISSQALNLHKKDANFNVNFDFKLHYSKNEHKELKPLYMKYLVLSLPYTDDSEENYTTSKQLEVGAPFVECAAPSSDNRFEAENIDGDKFTAFWKIPPGENTYINDMTSKLNLQKIETVHFINAHAHPYATSLELKDETTNTTVFKSIITNTKGKKGIEDMTRFSSTEGIKMYPNHKYVLIQKVNNTSKEEADMMASMFIYFYDKALDSKLNKV</sequence>
<dbReference type="EMBL" id="CP060695">
    <property type="protein sequence ID" value="QNM84773.1"/>
    <property type="molecule type" value="Genomic_DNA"/>
</dbReference>
<organism evidence="1 2">
    <name type="scientific">Polaribacter pectinis</name>
    <dbReference type="NCBI Taxonomy" id="2738844"/>
    <lineage>
        <taxon>Bacteria</taxon>
        <taxon>Pseudomonadati</taxon>
        <taxon>Bacteroidota</taxon>
        <taxon>Flavobacteriia</taxon>
        <taxon>Flavobacteriales</taxon>
        <taxon>Flavobacteriaceae</taxon>
    </lineage>
</organism>
<accession>A0A7G9L824</accession>
<dbReference type="Proteomes" id="UP000515808">
    <property type="component" value="Chromosome"/>
</dbReference>
<dbReference type="KEGG" id="ppec:H9W90_11270"/>
<keyword evidence="2" id="KW-1185">Reference proteome</keyword>
<dbReference type="RefSeq" id="WP_187481696.1">
    <property type="nucleotide sequence ID" value="NZ_CP060695.1"/>
</dbReference>
<name>A0A7G9L824_9FLAO</name>
<dbReference type="AlphaFoldDB" id="A0A7G9L824"/>
<gene>
    <name evidence="1" type="ORF">H9W90_11270</name>
</gene>